<dbReference type="InterPro" id="IPR011050">
    <property type="entry name" value="Pectin_lyase_fold/virulence"/>
</dbReference>
<evidence type="ECO:0000313" key="10">
    <source>
        <dbReference type="EMBL" id="KAL0290975.1"/>
    </source>
</evidence>
<feature type="chain" id="PRO_5043677192" evidence="9">
    <location>
        <begin position="22"/>
        <end position="128"/>
    </location>
</feature>
<reference evidence="10" key="1">
    <citation type="submission" date="2020-06" db="EMBL/GenBank/DDBJ databases">
        <authorList>
            <person name="Li T."/>
            <person name="Hu X."/>
            <person name="Zhang T."/>
            <person name="Song X."/>
            <person name="Zhang H."/>
            <person name="Dai N."/>
            <person name="Sheng W."/>
            <person name="Hou X."/>
            <person name="Wei L."/>
        </authorList>
    </citation>
    <scope>NUCLEOTIDE SEQUENCE</scope>
    <source>
        <strain evidence="10">G01</strain>
        <tissue evidence="10">Leaf</tissue>
    </source>
</reference>
<evidence type="ECO:0000256" key="2">
    <source>
        <dbReference type="ARBA" id="ARBA00008834"/>
    </source>
</evidence>
<gene>
    <name evidence="10" type="ORF">Sangu_2550900</name>
</gene>
<sequence length="128" mass="13805">MAINFITILFFLPLLAINVNAQGPVTYDITKYGAKPGGDISQNLSFNFINNSIIRDVTTKDSKNFHVNCISSHNVTFLRFTISAPGDSPNTDGHGISVGSLGGYASEKDVQGIYVTNCTFIAHKMESG</sequence>
<keyword evidence="4" id="KW-0964">Secreted</keyword>
<evidence type="ECO:0000256" key="7">
    <source>
        <dbReference type="ARBA" id="ARBA00023316"/>
    </source>
</evidence>
<organism evidence="10">
    <name type="scientific">Sesamum angustifolium</name>
    <dbReference type="NCBI Taxonomy" id="2727405"/>
    <lineage>
        <taxon>Eukaryota</taxon>
        <taxon>Viridiplantae</taxon>
        <taxon>Streptophyta</taxon>
        <taxon>Embryophyta</taxon>
        <taxon>Tracheophyta</taxon>
        <taxon>Spermatophyta</taxon>
        <taxon>Magnoliopsida</taxon>
        <taxon>eudicotyledons</taxon>
        <taxon>Gunneridae</taxon>
        <taxon>Pentapetalae</taxon>
        <taxon>asterids</taxon>
        <taxon>lamiids</taxon>
        <taxon>Lamiales</taxon>
        <taxon>Pedaliaceae</taxon>
        <taxon>Sesamum</taxon>
    </lineage>
</organism>
<dbReference type="Pfam" id="PF00295">
    <property type="entry name" value="Glyco_hydro_28"/>
    <property type="match status" value="1"/>
</dbReference>
<dbReference type="InterPro" id="IPR000743">
    <property type="entry name" value="Glyco_hydro_28"/>
</dbReference>
<accession>A0AAW2J8P8</accession>
<evidence type="ECO:0000256" key="9">
    <source>
        <dbReference type="SAM" id="SignalP"/>
    </source>
</evidence>
<proteinExistence type="inferred from homology"/>
<evidence type="ECO:0000256" key="5">
    <source>
        <dbReference type="ARBA" id="ARBA00022801"/>
    </source>
</evidence>
<dbReference type="GO" id="GO:0071555">
    <property type="term" value="P:cell wall organization"/>
    <property type="evidence" value="ECO:0007669"/>
    <property type="project" value="UniProtKB-KW"/>
</dbReference>
<evidence type="ECO:0000256" key="3">
    <source>
        <dbReference type="ARBA" id="ARBA00022512"/>
    </source>
</evidence>
<keyword evidence="3" id="KW-0134">Cell wall</keyword>
<name>A0AAW2J8P8_9LAMI</name>
<dbReference type="EMBL" id="JACGWK010001329">
    <property type="protein sequence ID" value="KAL0290975.1"/>
    <property type="molecule type" value="Genomic_DNA"/>
</dbReference>
<dbReference type="Gene3D" id="2.160.20.10">
    <property type="entry name" value="Single-stranded right-handed beta-helix, Pectin lyase-like"/>
    <property type="match status" value="2"/>
</dbReference>
<dbReference type="PANTHER" id="PTHR31375">
    <property type="match status" value="1"/>
</dbReference>
<evidence type="ECO:0000256" key="4">
    <source>
        <dbReference type="ARBA" id="ARBA00022525"/>
    </source>
</evidence>
<dbReference type="GO" id="GO:0005975">
    <property type="term" value="P:carbohydrate metabolic process"/>
    <property type="evidence" value="ECO:0007669"/>
    <property type="project" value="InterPro"/>
</dbReference>
<comment type="similarity">
    <text evidence="2 8">Belongs to the glycosyl hydrolase 28 family.</text>
</comment>
<keyword evidence="6 8" id="KW-0326">Glycosidase</keyword>
<keyword evidence="7" id="KW-0961">Cell wall biogenesis/degradation</keyword>
<keyword evidence="9" id="KW-0732">Signal</keyword>
<dbReference type="InterPro" id="IPR012334">
    <property type="entry name" value="Pectin_lyas_fold"/>
</dbReference>
<evidence type="ECO:0000256" key="6">
    <source>
        <dbReference type="ARBA" id="ARBA00023295"/>
    </source>
</evidence>
<comment type="subcellular location">
    <subcellularLocation>
        <location evidence="1">Secreted</location>
        <location evidence="1">Cell wall</location>
    </subcellularLocation>
</comment>
<dbReference type="SUPFAM" id="SSF51126">
    <property type="entry name" value="Pectin lyase-like"/>
    <property type="match status" value="1"/>
</dbReference>
<evidence type="ECO:0000256" key="8">
    <source>
        <dbReference type="RuleBase" id="RU361169"/>
    </source>
</evidence>
<comment type="caution">
    <text evidence="10">The sequence shown here is derived from an EMBL/GenBank/DDBJ whole genome shotgun (WGS) entry which is preliminary data.</text>
</comment>
<dbReference type="GO" id="GO:0004650">
    <property type="term" value="F:polygalacturonase activity"/>
    <property type="evidence" value="ECO:0007669"/>
    <property type="project" value="InterPro"/>
</dbReference>
<reference evidence="10" key="2">
    <citation type="journal article" date="2024" name="Plant">
        <title>Genomic evolution and insights into agronomic trait innovations of Sesamum species.</title>
        <authorList>
            <person name="Miao H."/>
            <person name="Wang L."/>
            <person name="Qu L."/>
            <person name="Liu H."/>
            <person name="Sun Y."/>
            <person name="Le M."/>
            <person name="Wang Q."/>
            <person name="Wei S."/>
            <person name="Zheng Y."/>
            <person name="Lin W."/>
            <person name="Duan Y."/>
            <person name="Cao H."/>
            <person name="Xiong S."/>
            <person name="Wang X."/>
            <person name="Wei L."/>
            <person name="Li C."/>
            <person name="Ma Q."/>
            <person name="Ju M."/>
            <person name="Zhao R."/>
            <person name="Li G."/>
            <person name="Mu C."/>
            <person name="Tian Q."/>
            <person name="Mei H."/>
            <person name="Zhang T."/>
            <person name="Gao T."/>
            <person name="Zhang H."/>
        </authorList>
    </citation>
    <scope>NUCLEOTIDE SEQUENCE</scope>
    <source>
        <strain evidence="10">G01</strain>
    </source>
</reference>
<protein>
    <submittedName>
        <fullName evidence="10">Polygalacturonase</fullName>
    </submittedName>
</protein>
<feature type="signal peptide" evidence="9">
    <location>
        <begin position="1"/>
        <end position="21"/>
    </location>
</feature>
<keyword evidence="5 8" id="KW-0378">Hydrolase</keyword>
<evidence type="ECO:0000256" key="1">
    <source>
        <dbReference type="ARBA" id="ARBA00004191"/>
    </source>
</evidence>
<dbReference type="AlphaFoldDB" id="A0AAW2J8P8"/>